<dbReference type="EMBL" id="JH657946">
    <property type="protein sequence ID" value="EXM21448.1"/>
    <property type="molecule type" value="Genomic_DNA"/>
</dbReference>
<evidence type="ECO:0000256" key="1">
    <source>
        <dbReference type="SAM" id="Coils"/>
    </source>
</evidence>
<reference evidence="2" key="2">
    <citation type="submission" date="2012-05" db="EMBL/GenBank/DDBJ databases">
        <title>The Genome Annotation of Fusarium oxysporum Cotton.</title>
        <authorList>
            <consortium name="The Broad Institute Genomics Platform"/>
            <person name="Ma L.-J."/>
            <person name="Corby-Kistler H."/>
            <person name="Broz K."/>
            <person name="Gale L.R."/>
            <person name="Jonkers W."/>
            <person name="O'Donnell K."/>
            <person name="Ploetz R."/>
            <person name="Steinberg C."/>
            <person name="Schwartz D.C."/>
            <person name="VanEtten H."/>
            <person name="Zhou S."/>
            <person name="Young S.K."/>
            <person name="Zeng Q."/>
            <person name="Gargeya S."/>
            <person name="Fitzgerald M."/>
            <person name="Abouelleil A."/>
            <person name="Alvarado L."/>
            <person name="Chapman S.B."/>
            <person name="Gainer-Dewar J."/>
            <person name="Goldberg J."/>
            <person name="Griggs A."/>
            <person name="Gujja S."/>
            <person name="Hansen M."/>
            <person name="Howarth C."/>
            <person name="Imamovic A."/>
            <person name="Ireland A."/>
            <person name="Larimer J."/>
            <person name="McCowan C."/>
            <person name="Murphy C."/>
            <person name="Pearson M."/>
            <person name="Poon T.W."/>
            <person name="Priest M."/>
            <person name="Roberts A."/>
            <person name="Saif S."/>
            <person name="Shea T."/>
            <person name="Sykes S."/>
            <person name="Wortman J."/>
            <person name="Nusbaum C."/>
            <person name="Birren B."/>
        </authorList>
    </citation>
    <scope>NUCLEOTIDE SEQUENCE</scope>
    <source>
        <strain evidence="2">25433</strain>
    </source>
</reference>
<dbReference type="OrthoDB" id="5332773at2759"/>
<dbReference type="Proteomes" id="UP000030701">
    <property type="component" value="Unassembled WGS sequence"/>
</dbReference>
<dbReference type="HOGENOM" id="CLU_797043_0_0_1"/>
<proteinExistence type="predicted"/>
<reference evidence="2" key="1">
    <citation type="submission" date="2011-11" db="EMBL/GenBank/DDBJ databases">
        <title>The Genome Sequence of Fusarium oxysporum Cotton.</title>
        <authorList>
            <consortium name="The Broad Institute Genome Sequencing Platform"/>
            <person name="Ma L.-J."/>
            <person name="Gale L.R."/>
            <person name="Schwartz D.C."/>
            <person name="Zhou S."/>
            <person name="Corby-Kistler H."/>
            <person name="Young S.K."/>
            <person name="Zeng Q."/>
            <person name="Gargeya S."/>
            <person name="Fitzgerald M."/>
            <person name="Haas B."/>
            <person name="Abouelleil A."/>
            <person name="Alvarado L."/>
            <person name="Arachchi H.M."/>
            <person name="Berlin A."/>
            <person name="Brown A."/>
            <person name="Chapman S.B."/>
            <person name="Chen Z."/>
            <person name="Dunbar C."/>
            <person name="Freedman E."/>
            <person name="Gearin G."/>
            <person name="Goldberg J."/>
            <person name="Griggs A."/>
            <person name="Gujja S."/>
            <person name="Heiman D."/>
            <person name="Howarth C."/>
            <person name="Larson L."/>
            <person name="Lui A."/>
            <person name="MacDonald P.J.P."/>
            <person name="Montmayeur A."/>
            <person name="Murphy C."/>
            <person name="Neiman D."/>
            <person name="Pearson M."/>
            <person name="Priest M."/>
            <person name="Roberts A."/>
            <person name="Saif S."/>
            <person name="Shea T."/>
            <person name="Shenoy N."/>
            <person name="Sisk P."/>
            <person name="Stolte C."/>
            <person name="Sykes S."/>
            <person name="Wortman J."/>
            <person name="Nusbaum C."/>
            <person name="Birren B."/>
        </authorList>
    </citation>
    <scope>NUCLEOTIDE SEQUENCE [LARGE SCALE GENOMIC DNA]</scope>
    <source>
        <strain evidence="2">25433</strain>
    </source>
</reference>
<sequence length="348" mass="39559">MVSNSDAEEKIIIIQKRVSRLLRDTDALFLQGNQTKSSVLEQEAEDRQQVKGAGDSAYAALERAVQRLLELPSSRDEVSEQDPNIVGIFHHAIKQFEDLSKTSQTNTYQLGTAAANYDSFISVISMHDGKVDSQFSSWNKEQKAAHDSMLVCQKTKSECDRKHRELTQQLSDARGERSSFGGWVSSGFSNTLDDKISTIEKRIDENKKKYDEAEENEKWNKRLRTEAMYGRKACRDLKVRIKALNKEFATELLRVNESQLVESSLWRGLLELSSMVEDPKFLSSRDNSLRLVLKVLKADDDKFGSGDRYAHVEERIKLAIIGRWGEDGLKKLLIPGERRGPRGFLANE</sequence>
<feature type="coiled-coil region" evidence="1">
    <location>
        <begin position="156"/>
        <end position="216"/>
    </location>
</feature>
<dbReference type="AlphaFoldDB" id="X0L6J2"/>
<name>X0L6J2_FUSOX</name>
<accession>X0L6J2</accession>
<protein>
    <submittedName>
        <fullName evidence="2">Uncharacterized protein</fullName>
    </submittedName>
</protein>
<evidence type="ECO:0000313" key="2">
    <source>
        <dbReference type="EMBL" id="EXM21448.1"/>
    </source>
</evidence>
<organism evidence="2">
    <name type="scientific">Fusarium oxysporum f. sp. vasinfectum 25433</name>
    <dbReference type="NCBI Taxonomy" id="1089449"/>
    <lineage>
        <taxon>Eukaryota</taxon>
        <taxon>Fungi</taxon>
        <taxon>Dikarya</taxon>
        <taxon>Ascomycota</taxon>
        <taxon>Pezizomycotina</taxon>
        <taxon>Sordariomycetes</taxon>
        <taxon>Hypocreomycetidae</taxon>
        <taxon>Hypocreales</taxon>
        <taxon>Nectriaceae</taxon>
        <taxon>Fusarium</taxon>
        <taxon>Fusarium oxysporum species complex</taxon>
    </lineage>
</organism>
<gene>
    <name evidence="2" type="ORF">FOTG_10688</name>
</gene>
<keyword evidence="1" id="KW-0175">Coiled coil</keyword>